<dbReference type="GO" id="GO:0016020">
    <property type="term" value="C:membrane"/>
    <property type="evidence" value="ECO:0007669"/>
    <property type="project" value="TreeGrafter"/>
</dbReference>
<dbReference type="Proteomes" id="UP000245768">
    <property type="component" value="Unassembled WGS sequence"/>
</dbReference>
<dbReference type="PANTHER" id="PTHR32251:SF23">
    <property type="entry name" value="3-OXO-5-ALPHA-STEROID 4-DEHYDROGENASE (DUF1295)"/>
    <property type="match status" value="1"/>
</dbReference>
<keyword evidence="3" id="KW-1185">Reference proteome</keyword>
<proteinExistence type="predicted"/>
<dbReference type="InParanoid" id="A0A316YHG9"/>
<dbReference type="Pfam" id="PF06966">
    <property type="entry name" value="DUF1295"/>
    <property type="match status" value="1"/>
</dbReference>
<dbReference type="PANTHER" id="PTHR32251">
    <property type="entry name" value="3-OXO-5-ALPHA-STEROID 4-DEHYDROGENASE"/>
    <property type="match status" value="1"/>
</dbReference>
<dbReference type="AlphaFoldDB" id="A0A316YHG9"/>
<dbReference type="RefSeq" id="XP_025376075.1">
    <property type="nucleotide sequence ID" value="XM_025519273.1"/>
</dbReference>
<dbReference type="InterPro" id="IPR010721">
    <property type="entry name" value="UstE-like"/>
</dbReference>
<feature type="transmembrane region" description="Helical" evidence="1">
    <location>
        <begin position="179"/>
        <end position="203"/>
    </location>
</feature>
<dbReference type="EMBL" id="KZ819637">
    <property type="protein sequence ID" value="PWN88877.1"/>
    <property type="molecule type" value="Genomic_DNA"/>
</dbReference>
<reference evidence="2 3" key="1">
    <citation type="journal article" date="2018" name="Mol. Biol. Evol.">
        <title>Broad Genomic Sampling Reveals a Smut Pathogenic Ancestry of the Fungal Clade Ustilaginomycotina.</title>
        <authorList>
            <person name="Kijpornyongpan T."/>
            <person name="Mondo S.J."/>
            <person name="Barry K."/>
            <person name="Sandor L."/>
            <person name="Lee J."/>
            <person name="Lipzen A."/>
            <person name="Pangilinan J."/>
            <person name="LaButti K."/>
            <person name="Hainaut M."/>
            <person name="Henrissat B."/>
            <person name="Grigoriev I.V."/>
            <person name="Spatafora J.W."/>
            <person name="Aime M.C."/>
        </authorList>
    </citation>
    <scope>NUCLEOTIDE SEQUENCE [LARGE SCALE GENOMIC DNA]</scope>
    <source>
        <strain evidence="2 3">MCA 4198</strain>
    </source>
</reference>
<sequence>MPSALPHPALDASQNLIPALKAFWPTYKSFFPSATSLLDYRNHVAFYSKADSLHSAIAICGFFTIYVYVMQQITGNASQVDGLWTFLPVIYGAHFALQKYVAYQIDPPKLSGFFGATRSVTQSWADLVEPRLALMLALQLLWSARLTYNAVRRGMFKAGEEDYRWPLLRARMSRPVWEIFTLTFIAIAQNILLACTALPQYVILQSASAKYKSAPPPRPASHLVAGDYAIAALLVVNLVVQFIADHQQQEYQNFKRGNDITGKPLTVSEARSSRYTPSDAKRGFVTKGLWAWSRHPNFACEQTTWWILWLFVPLTFYPSSHHVARPAFEYLVNAAIASPLLMNSLFLPSALFSEEVSAEKYPEYRQYQRRVGMFWPIPDTLARSAYYGFVADKATKQRVEADVWGSPAVHDKLK</sequence>
<gene>
    <name evidence="2" type="ORF">FA10DRAFT_242174</name>
</gene>
<name>A0A316YHG9_9BASI</name>
<feature type="transmembrane region" description="Helical" evidence="1">
    <location>
        <begin position="223"/>
        <end position="244"/>
    </location>
</feature>
<protein>
    <submittedName>
        <fullName evidence="2">DUF1295-domain-containing protein</fullName>
    </submittedName>
</protein>
<feature type="transmembrane region" description="Helical" evidence="1">
    <location>
        <begin position="52"/>
        <end position="70"/>
    </location>
</feature>
<dbReference type="FunCoup" id="A0A316YHG9">
    <property type="interactions" value="116"/>
</dbReference>
<keyword evidence="1" id="KW-1133">Transmembrane helix</keyword>
<organism evidence="2 3">
    <name type="scientific">Acaromyces ingoldii</name>
    <dbReference type="NCBI Taxonomy" id="215250"/>
    <lineage>
        <taxon>Eukaryota</taxon>
        <taxon>Fungi</taxon>
        <taxon>Dikarya</taxon>
        <taxon>Basidiomycota</taxon>
        <taxon>Ustilaginomycotina</taxon>
        <taxon>Exobasidiomycetes</taxon>
        <taxon>Exobasidiales</taxon>
        <taxon>Cryptobasidiaceae</taxon>
        <taxon>Acaromyces</taxon>
    </lineage>
</organism>
<dbReference type="GeneID" id="37041189"/>
<accession>A0A316YHG9</accession>
<dbReference type="OrthoDB" id="201504at2759"/>
<evidence type="ECO:0000313" key="3">
    <source>
        <dbReference type="Proteomes" id="UP000245768"/>
    </source>
</evidence>
<evidence type="ECO:0000313" key="2">
    <source>
        <dbReference type="EMBL" id="PWN88877.1"/>
    </source>
</evidence>
<evidence type="ECO:0000256" key="1">
    <source>
        <dbReference type="SAM" id="Phobius"/>
    </source>
</evidence>
<dbReference type="Gene3D" id="1.20.120.1630">
    <property type="match status" value="1"/>
</dbReference>
<keyword evidence="1" id="KW-0472">Membrane</keyword>
<keyword evidence="1" id="KW-0812">Transmembrane</keyword>